<sequence>MRIGVAGFQHESHSFALFPADLSAFEKPGGFPPLSRGEAVRAALAGTRVPAAGAIEAAEAEGHEVLPLAWGMAMPSAPVTREAFETIAAWIVEAAAAAMPLDGLYLDLHGAMMAEHAPDGEGELLRRLRDRLGPDLPIAASLDLHANVTRDMVELADVLTAYRTYPHIDMKETGARAMALLLRRIAHARPWARAFRTIDFLIPVPAQCTMMPPMQQVYAVLPELEAATGTADLSLSLGFPYCDFEGCGPAVTAYAETAASAEAAAERLHRMVLDQRGNLAVRLWPAEEAVAHARARASLGGPPIVLADTQDNPGGGGHGDTTGLLAALVNGGAHGAVIGVFNDAASATAAHAAGIGATVELALGGVSDGVPFRGRFKVLALGDGRFTCTGPMTRGNMADLGPTALLETGGVHVVVASRKMQAYDQAMFRHVGIEPASVPIIALKSSVHFRADFQPIAKEILVVLAPGPVVADPATLPFTRLRPGLALRP</sequence>
<organism evidence="4 5">
    <name type="scientific">Elioraea tepida</name>
    <dbReference type="NCBI Taxonomy" id="2843330"/>
    <lineage>
        <taxon>Bacteria</taxon>
        <taxon>Pseudomonadati</taxon>
        <taxon>Pseudomonadota</taxon>
        <taxon>Alphaproteobacteria</taxon>
        <taxon>Acetobacterales</taxon>
        <taxon>Elioraeaceae</taxon>
        <taxon>Elioraea</taxon>
    </lineage>
</organism>
<keyword evidence="1" id="KW-0645">Protease</keyword>
<reference evidence="4" key="1">
    <citation type="submission" date="2021-06" db="EMBL/GenBank/DDBJ databases">
        <title>Elioraea tepida, sp. nov., a moderately thermophilic aerobic anoxygenic phototrophic bacterium isolated from an alkaline siliceous hot spring mat community in Yellowstone National Park, WY, USA.</title>
        <authorList>
            <person name="Saini M.K."/>
            <person name="Yoshida S."/>
            <person name="Sebastian A."/>
            <person name="Hirose S."/>
            <person name="Hara E."/>
            <person name="Tamaki H."/>
            <person name="Soulier N.T."/>
            <person name="Albert I."/>
            <person name="Hanada S."/>
            <person name="Bryant D.A."/>
            <person name="Tank M."/>
        </authorList>
    </citation>
    <scope>NUCLEOTIDE SEQUENCE</scope>
    <source>
        <strain evidence="4">MS-P2</strain>
    </source>
</reference>
<dbReference type="Pfam" id="PF07171">
    <property type="entry name" value="MlrC_C"/>
    <property type="match status" value="1"/>
</dbReference>
<keyword evidence="5" id="KW-1185">Reference proteome</keyword>
<name>A0A975YJX0_9PROT</name>
<evidence type="ECO:0000313" key="5">
    <source>
        <dbReference type="Proteomes" id="UP000694001"/>
    </source>
</evidence>
<evidence type="ECO:0000259" key="2">
    <source>
        <dbReference type="Pfam" id="PF07171"/>
    </source>
</evidence>
<dbReference type="PIRSF" id="PIRSF012702">
    <property type="entry name" value="UCP012702"/>
    <property type="match status" value="1"/>
</dbReference>
<dbReference type="InterPro" id="IPR015995">
    <property type="entry name" value="MlrC_N"/>
</dbReference>
<dbReference type="Proteomes" id="UP000694001">
    <property type="component" value="Chromosome"/>
</dbReference>
<evidence type="ECO:0000313" key="4">
    <source>
        <dbReference type="EMBL" id="QXM24862.1"/>
    </source>
</evidence>
<keyword evidence="1" id="KW-0378">Hydrolase</keyword>
<dbReference type="InterPro" id="IPR009197">
    <property type="entry name" value="MlrC"/>
</dbReference>
<dbReference type="KEGG" id="elio:KO353_00890"/>
<dbReference type="RefSeq" id="WP_218285919.1">
    <property type="nucleotide sequence ID" value="NZ_CP076448.1"/>
</dbReference>
<dbReference type="AlphaFoldDB" id="A0A975YJX0"/>
<proteinExistence type="inferred from homology"/>
<evidence type="ECO:0000256" key="1">
    <source>
        <dbReference type="PIRNR" id="PIRNR012702"/>
    </source>
</evidence>
<comment type="cofactor">
    <cofactor evidence="1">
        <name>Zn(2+)</name>
        <dbReference type="ChEBI" id="CHEBI:29105"/>
    </cofactor>
    <text evidence="1">Binds 1 zinc ion per subunit.</text>
</comment>
<comment type="similarity">
    <text evidence="1">Belongs to the peptidase M81 family.</text>
</comment>
<accession>A0A975YJX0</accession>
<comment type="function">
    <text evidence="1">Involved in peptidolytic degradation of cyclic heptapeptide hepatotoxin microcystin (MC).</text>
</comment>
<protein>
    <recommendedName>
        <fullName evidence="1">Microcystinase C</fullName>
        <shortName evidence="1">MlrC</shortName>
    </recommendedName>
</protein>
<feature type="domain" description="Microcystin LR degradation protein MlrC C-terminal" evidence="2">
    <location>
        <begin position="306"/>
        <end position="480"/>
    </location>
</feature>
<dbReference type="Pfam" id="PF07364">
    <property type="entry name" value="DUF1485"/>
    <property type="match status" value="1"/>
</dbReference>
<dbReference type="InterPro" id="IPR010799">
    <property type="entry name" value="MlrC_C"/>
</dbReference>
<gene>
    <name evidence="4" type="ORF">KO353_00890</name>
</gene>
<feature type="domain" description="Microcystin LR degradation protein MlrC N-terminal" evidence="3">
    <location>
        <begin position="2"/>
        <end position="293"/>
    </location>
</feature>
<evidence type="ECO:0000259" key="3">
    <source>
        <dbReference type="Pfam" id="PF07364"/>
    </source>
</evidence>
<keyword evidence="1" id="KW-0479">Metal-binding</keyword>
<dbReference type="EMBL" id="CP076448">
    <property type="protein sequence ID" value="QXM24862.1"/>
    <property type="molecule type" value="Genomic_DNA"/>
</dbReference>
<keyword evidence="1" id="KW-0482">Metalloprotease</keyword>